<feature type="compositionally biased region" description="Basic and acidic residues" evidence="2">
    <location>
        <begin position="81"/>
        <end position="90"/>
    </location>
</feature>
<dbReference type="PANTHER" id="PTHR15672:SF8">
    <property type="entry name" value="PROTEIN ENCORE"/>
    <property type="match status" value="1"/>
</dbReference>
<gene>
    <name evidence="4" type="primary">RBS1</name>
    <name evidence="4" type="ORF">AWJ20_1006</name>
</gene>
<dbReference type="Pfam" id="PF12752">
    <property type="entry name" value="SUZ"/>
    <property type="match status" value="1"/>
</dbReference>
<dbReference type="EMBL" id="CP014501">
    <property type="protein sequence ID" value="ANB12738.1"/>
    <property type="molecule type" value="Genomic_DNA"/>
</dbReference>
<evidence type="ECO:0000256" key="1">
    <source>
        <dbReference type="ARBA" id="ARBA00022553"/>
    </source>
</evidence>
<evidence type="ECO:0000313" key="4">
    <source>
        <dbReference type="EMBL" id="ANB12738.1"/>
    </source>
</evidence>
<feature type="region of interest" description="Disordered" evidence="2">
    <location>
        <begin position="253"/>
        <end position="303"/>
    </location>
</feature>
<dbReference type="GO" id="GO:0006012">
    <property type="term" value="P:galactose metabolic process"/>
    <property type="evidence" value="ECO:0007669"/>
    <property type="project" value="TreeGrafter"/>
</dbReference>
<dbReference type="SMART" id="SM00393">
    <property type="entry name" value="R3H"/>
    <property type="match status" value="1"/>
</dbReference>
<evidence type="ECO:0000313" key="5">
    <source>
        <dbReference type="Proteomes" id="UP000189580"/>
    </source>
</evidence>
<feature type="compositionally biased region" description="Polar residues" evidence="2">
    <location>
        <begin position="275"/>
        <end position="285"/>
    </location>
</feature>
<feature type="compositionally biased region" description="Polar residues" evidence="2">
    <location>
        <begin position="726"/>
        <end position="744"/>
    </location>
</feature>
<feature type="region of interest" description="Disordered" evidence="2">
    <location>
        <begin position="65"/>
        <end position="143"/>
    </location>
</feature>
<dbReference type="GeneID" id="30032761"/>
<feature type="region of interest" description="Disordered" evidence="2">
    <location>
        <begin position="448"/>
        <end position="468"/>
    </location>
</feature>
<feature type="region of interest" description="Disordered" evidence="2">
    <location>
        <begin position="513"/>
        <end position="545"/>
    </location>
</feature>
<dbReference type="Gene3D" id="3.30.1370.50">
    <property type="entry name" value="R3H-like domain"/>
    <property type="match status" value="1"/>
</dbReference>
<feature type="region of interest" description="Disordered" evidence="2">
    <location>
        <begin position="631"/>
        <end position="667"/>
    </location>
</feature>
<feature type="compositionally biased region" description="Basic and acidic residues" evidence="2">
    <location>
        <begin position="18"/>
        <end position="29"/>
    </location>
</feature>
<dbReference type="PANTHER" id="PTHR15672">
    <property type="entry name" value="CAMP-REGULATED PHOSPHOPROTEIN 21 RELATED R3H DOMAIN CONTAINING PROTEIN"/>
    <property type="match status" value="1"/>
</dbReference>
<dbReference type="KEGG" id="slb:AWJ20_1006"/>
<dbReference type="RefSeq" id="XP_018735215.1">
    <property type="nucleotide sequence ID" value="XM_018877854.1"/>
</dbReference>
<feature type="region of interest" description="Disordered" evidence="2">
    <location>
        <begin position="321"/>
        <end position="420"/>
    </location>
</feature>
<keyword evidence="1" id="KW-0597">Phosphoprotein</keyword>
<feature type="compositionally biased region" description="Polar residues" evidence="2">
    <location>
        <begin position="345"/>
        <end position="366"/>
    </location>
</feature>
<feature type="compositionally biased region" description="Low complexity" evidence="2">
    <location>
        <begin position="331"/>
        <end position="340"/>
    </location>
</feature>
<feature type="compositionally biased region" description="Polar residues" evidence="2">
    <location>
        <begin position="95"/>
        <end position="113"/>
    </location>
</feature>
<accession>A0A161HL70</accession>
<dbReference type="InterPro" id="IPR001374">
    <property type="entry name" value="R3H_dom"/>
</dbReference>
<keyword evidence="5" id="KW-1185">Reference proteome</keyword>
<dbReference type="InterPro" id="IPR051937">
    <property type="entry name" value="R3H_domain_containing"/>
</dbReference>
<feature type="compositionally biased region" description="Low complexity" evidence="2">
    <location>
        <begin position="631"/>
        <end position="655"/>
    </location>
</feature>
<dbReference type="Proteomes" id="UP000189580">
    <property type="component" value="Chromosome a"/>
</dbReference>
<evidence type="ECO:0000259" key="3">
    <source>
        <dbReference type="PROSITE" id="PS51061"/>
    </source>
</evidence>
<feature type="compositionally biased region" description="Polar residues" evidence="2">
    <location>
        <begin position="401"/>
        <end position="413"/>
    </location>
</feature>
<dbReference type="GO" id="GO:0003676">
    <property type="term" value="F:nucleic acid binding"/>
    <property type="evidence" value="ECO:0007669"/>
    <property type="project" value="UniProtKB-UniRule"/>
</dbReference>
<feature type="domain" description="R3H" evidence="3">
    <location>
        <begin position="184"/>
        <end position="247"/>
    </location>
</feature>
<dbReference type="Pfam" id="PF01424">
    <property type="entry name" value="R3H"/>
    <property type="match status" value="1"/>
</dbReference>
<evidence type="ECO:0000256" key="2">
    <source>
        <dbReference type="SAM" id="MobiDB-lite"/>
    </source>
</evidence>
<name>A0A161HL70_9ASCO</name>
<dbReference type="AlphaFoldDB" id="A0A161HL70"/>
<feature type="region of interest" description="Disordered" evidence="2">
    <location>
        <begin position="1"/>
        <end position="52"/>
    </location>
</feature>
<feature type="compositionally biased region" description="Low complexity" evidence="2">
    <location>
        <begin position="745"/>
        <end position="776"/>
    </location>
</feature>
<dbReference type="SUPFAM" id="SSF82708">
    <property type="entry name" value="R3H domain"/>
    <property type="match status" value="1"/>
</dbReference>
<sequence length="799" mass="86484">MESGSVEGATVASQSVLEDPKVAILDSKHPVPVSSETRMAQDGVGVTEKLGVKKVSKPLSFADVAAAASGNSGSTGTTRSHTTDAMKSREVVSGPTAQSQDHSTSQQTENSIEVPSGGLPVDSPSKPVVDLSSGAPKSTDGNSVDIVTGGTIADIGSNSISAHETPYSSLDHVLRLALFDPKNRMFVLRLEKQILSLLRTPNVQSVELDAMNSYFRLVSHKVADYYGIGHMSSLEGRSVVVFKESKPMKLPRIRLSDIENENPSGSNDHKEGSLMTPSGPNSSEILSGYSSPSGGSGGVDGQASALESPMKKLVITKRPAVLLKKDREQPSRQSSVSPSPAELDNSGNNGSVLLTTPVDTATSNGLSEIPDGGSSDAGSKKIDKPKLLNRSVVVEEDKRSGNMSSDESDVTTQDDSKSGTLKGLSFEAKVAAYEEARARIFKNFVEAEEGEDDATVDSTTKPAAGDLSVSDAREYSREYVRQHDIISNSNSVYAYNNRSNLSDPQLYSKFEGQKHHSTHPTYSNGTVHRAKSGGATGPDLNRSGNSIQFQADTVRTPIYNYNYPGYQNNGNVPQQQQVNPQYLAYNGAVTGRYPNYPQLYNQDPSLANRADYCNNGISQGAYYNPQAMSYRPQNQHQYQPQPQSQPVHQYQPQHQYPHRYQHQTQGSYAYQQQPEYQYAQPSYQHPQQQQHMRPYQEHQQKHQYQPNYPKVPHHSQGIVRPGSAHAYTSGTISNTPSLLSGTINSTPTESTSVAVASSSGQQTTTTASNTAASPSQEQPPNQQKQLDLSTDFPPLVQGK</sequence>
<feature type="compositionally biased region" description="Low complexity" evidence="2">
    <location>
        <begin position="65"/>
        <end position="80"/>
    </location>
</feature>
<dbReference type="InterPro" id="IPR024771">
    <property type="entry name" value="SUZ"/>
</dbReference>
<feature type="region of interest" description="Disordered" evidence="2">
    <location>
        <begin position="680"/>
        <end position="799"/>
    </location>
</feature>
<dbReference type="InterPro" id="IPR036867">
    <property type="entry name" value="R3H_dom_sf"/>
</dbReference>
<feature type="compositionally biased region" description="Polar residues" evidence="2">
    <location>
        <begin position="778"/>
        <end position="788"/>
    </location>
</feature>
<feature type="compositionally biased region" description="Low complexity" evidence="2">
    <location>
        <begin position="680"/>
        <end position="693"/>
    </location>
</feature>
<dbReference type="PROSITE" id="PS51061">
    <property type="entry name" value="R3H"/>
    <property type="match status" value="1"/>
</dbReference>
<dbReference type="CDD" id="cd02642">
    <property type="entry name" value="R3H_encore_like"/>
    <property type="match status" value="1"/>
</dbReference>
<organism evidence="4 5">
    <name type="scientific">Sugiyamaella lignohabitans</name>
    <dbReference type="NCBI Taxonomy" id="796027"/>
    <lineage>
        <taxon>Eukaryota</taxon>
        <taxon>Fungi</taxon>
        <taxon>Dikarya</taxon>
        <taxon>Ascomycota</taxon>
        <taxon>Saccharomycotina</taxon>
        <taxon>Dipodascomycetes</taxon>
        <taxon>Dipodascales</taxon>
        <taxon>Trichomonascaceae</taxon>
        <taxon>Sugiyamaella</taxon>
    </lineage>
</organism>
<dbReference type="OrthoDB" id="278430at2759"/>
<reference evidence="4 5" key="1">
    <citation type="submission" date="2016-02" db="EMBL/GenBank/DDBJ databases">
        <title>Complete genome sequence and transcriptome regulation of the pentose utilising yeast Sugiyamaella lignohabitans.</title>
        <authorList>
            <person name="Bellasio M."/>
            <person name="Peymann A."/>
            <person name="Valli M."/>
            <person name="Sipitzky M."/>
            <person name="Graf A."/>
            <person name="Sauer M."/>
            <person name="Marx H."/>
            <person name="Mattanovich D."/>
        </authorList>
    </citation>
    <scope>NUCLEOTIDE SEQUENCE [LARGE SCALE GENOMIC DNA]</scope>
    <source>
        <strain evidence="4 5">CBS 10342</strain>
    </source>
</reference>
<protein>
    <submittedName>
        <fullName evidence="4">R3H domain-containing protein 2</fullName>
    </submittedName>
</protein>
<proteinExistence type="predicted"/>